<gene>
    <name evidence="2" type="ORF">Nepgr_012652</name>
</gene>
<evidence type="ECO:0000256" key="1">
    <source>
        <dbReference type="SAM" id="Phobius"/>
    </source>
</evidence>
<keyword evidence="1" id="KW-0812">Transmembrane</keyword>
<evidence type="ECO:0000313" key="3">
    <source>
        <dbReference type="Proteomes" id="UP001279734"/>
    </source>
</evidence>
<keyword evidence="1" id="KW-1133">Transmembrane helix</keyword>
<protein>
    <submittedName>
        <fullName evidence="2">Uncharacterized protein</fullName>
    </submittedName>
</protein>
<feature type="transmembrane region" description="Helical" evidence="1">
    <location>
        <begin position="105"/>
        <end position="127"/>
    </location>
</feature>
<accession>A0AAD3SHX4</accession>
<comment type="caution">
    <text evidence="2">The sequence shown here is derived from an EMBL/GenBank/DDBJ whole genome shotgun (WGS) entry which is preliminary data.</text>
</comment>
<proteinExistence type="predicted"/>
<keyword evidence="1" id="KW-0472">Membrane</keyword>
<dbReference type="AlphaFoldDB" id="A0AAD3SHX4"/>
<feature type="transmembrane region" description="Helical" evidence="1">
    <location>
        <begin position="49"/>
        <end position="73"/>
    </location>
</feature>
<feature type="transmembrane region" description="Helical" evidence="1">
    <location>
        <begin position="20"/>
        <end position="42"/>
    </location>
</feature>
<organism evidence="2 3">
    <name type="scientific">Nepenthes gracilis</name>
    <name type="common">Slender pitcher plant</name>
    <dbReference type="NCBI Taxonomy" id="150966"/>
    <lineage>
        <taxon>Eukaryota</taxon>
        <taxon>Viridiplantae</taxon>
        <taxon>Streptophyta</taxon>
        <taxon>Embryophyta</taxon>
        <taxon>Tracheophyta</taxon>
        <taxon>Spermatophyta</taxon>
        <taxon>Magnoliopsida</taxon>
        <taxon>eudicotyledons</taxon>
        <taxon>Gunneridae</taxon>
        <taxon>Pentapetalae</taxon>
        <taxon>Caryophyllales</taxon>
        <taxon>Nepenthaceae</taxon>
        <taxon>Nepenthes</taxon>
    </lineage>
</organism>
<evidence type="ECO:0000313" key="2">
    <source>
        <dbReference type="EMBL" id="GMH10811.1"/>
    </source>
</evidence>
<sequence>MKRFLSFLLHPEDNLPRPWFILACLGVGIIVCLITLCGHMVANCINKAVLCIYIVSICSLVLLQGAVIIAIFFKMDLASQLDKYIDEVNKSFKSFAMFHLYMCRAISIMALVLQINIVMLAITIFFVGSEPLSHSNILDVPDFKHSFLISPYSTVNDDDEFSRTGTKFEFILGVTPIESYF</sequence>
<reference evidence="2" key="1">
    <citation type="submission" date="2023-05" db="EMBL/GenBank/DDBJ databases">
        <title>Nepenthes gracilis genome sequencing.</title>
        <authorList>
            <person name="Fukushima K."/>
        </authorList>
    </citation>
    <scope>NUCLEOTIDE SEQUENCE</scope>
    <source>
        <strain evidence="2">SING2019-196</strain>
    </source>
</reference>
<dbReference type="Proteomes" id="UP001279734">
    <property type="component" value="Unassembled WGS sequence"/>
</dbReference>
<keyword evidence="3" id="KW-1185">Reference proteome</keyword>
<dbReference type="EMBL" id="BSYO01000010">
    <property type="protein sequence ID" value="GMH10811.1"/>
    <property type="molecule type" value="Genomic_DNA"/>
</dbReference>
<name>A0AAD3SHX4_NEPGR</name>